<gene>
    <name evidence="1" type="ORF">JF290_06400</name>
</gene>
<dbReference type="RefSeq" id="WP_199023959.1">
    <property type="nucleotide sequence ID" value="NZ_JAELVR010000003.1"/>
</dbReference>
<dbReference type="InterPro" id="IPR021866">
    <property type="entry name" value="SpoIIAA-like"/>
</dbReference>
<proteinExistence type="predicted"/>
<dbReference type="InterPro" id="IPR038396">
    <property type="entry name" value="SpoIIAA-like_sf"/>
</dbReference>
<protein>
    <submittedName>
        <fullName evidence="1">STAS/SEC14 domain-containing protein</fullName>
    </submittedName>
</protein>
<dbReference type="InterPro" id="IPR036513">
    <property type="entry name" value="STAS_dom_sf"/>
</dbReference>
<dbReference type="AlphaFoldDB" id="A0A8J7J6H0"/>
<accession>A0A8J7J6H0</accession>
<comment type="caution">
    <text evidence="1">The sequence shown here is derived from an EMBL/GenBank/DDBJ whole genome shotgun (WGS) entry which is preliminary data.</text>
</comment>
<organism evidence="1 2">
    <name type="scientific">Sedimentitalea arenosa</name>
    <dbReference type="NCBI Taxonomy" id="2798803"/>
    <lineage>
        <taxon>Bacteria</taxon>
        <taxon>Pseudomonadati</taxon>
        <taxon>Pseudomonadota</taxon>
        <taxon>Alphaproteobacteria</taxon>
        <taxon>Rhodobacterales</taxon>
        <taxon>Paracoccaceae</taxon>
        <taxon>Sedimentitalea</taxon>
    </lineage>
</organism>
<dbReference type="Pfam" id="PF11964">
    <property type="entry name" value="SpoIIAA-like"/>
    <property type="match status" value="2"/>
</dbReference>
<sequence length="240" mass="26814">MIDVKPLTEAGIMEIDLTGTITSEDYSNILTPALDQALSAHERVKLLVRIGPEFEGYSAKAAWADTKLGLRHWSGFERIAVVTDIDWIETAVGALGFALPGPVETFDVDEMDEARRWLTESLGSMHMTDLGGNVLHVQLVGKLDGAAYDRGQDNLDAFIRDHPGMKLLLDLREFDGWQGLGALADHFKLVRDHRNVPSRIAIVGDEAWQRLAARVMGRFVTAESRYFDENQFEDAKRYLA</sequence>
<reference evidence="1" key="1">
    <citation type="submission" date="2020-12" db="EMBL/GenBank/DDBJ databases">
        <title>Sedimentitalea sp. nov., isolated from sand in Incheon.</title>
        <authorList>
            <person name="Kim W."/>
        </authorList>
    </citation>
    <scope>NUCLEOTIDE SEQUENCE</scope>
    <source>
        <strain evidence="1">CAU 1593</strain>
    </source>
</reference>
<evidence type="ECO:0000313" key="1">
    <source>
        <dbReference type="EMBL" id="MBJ6371152.1"/>
    </source>
</evidence>
<dbReference type="Proteomes" id="UP000619079">
    <property type="component" value="Unassembled WGS sequence"/>
</dbReference>
<keyword evidence="2" id="KW-1185">Reference proteome</keyword>
<dbReference type="SUPFAM" id="SSF52091">
    <property type="entry name" value="SpoIIaa-like"/>
    <property type="match status" value="2"/>
</dbReference>
<dbReference type="Gene3D" id="3.40.50.10600">
    <property type="entry name" value="SpoIIaa-like domains"/>
    <property type="match status" value="2"/>
</dbReference>
<evidence type="ECO:0000313" key="2">
    <source>
        <dbReference type="Proteomes" id="UP000619079"/>
    </source>
</evidence>
<dbReference type="EMBL" id="JAELVR010000003">
    <property type="protein sequence ID" value="MBJ6371152.1"/>
    <property type="molecule type" value="Genomic_DNA"/>
</dbReference>
<name>A0A8J7J6H0_9RHOB</name>